<dbReference type="PANTHER" id="PTHR43798">
    <property type="entry name" value="MONOACYLGLYCEROL LIPASE"/>
    <property type="match status" value="1"/>
</dbReference>
<protein>
    <recommendedName>
        <fullName evidence="4">AB hydrolase-1 domain-containing protein</fullName>
    </recommendedName>
</protein>
<dbReference type="GO" id="GO:0016020">
    <property type="term" value="C:membrane"/>
    <property type="evidence" value="ECO:0007669"/>
    <property type="project" value="TreeGrafter"/>
</dbReference>
<dbReference type="GO" id="GO:0008233">
    <property type="term" value="F:peptidase activity"/>
    <property type="evidence" value="ECO:0007669"/>
    <property type="project" value="InterPro"/>
</dbReference>
<feature type="chain" id="PRO_5005192977" description="AB hydrolase-1 domain-containing protein" evidence="3">
    <location>
        <begin position="20"/>
        <end position="362"/>
    </location>
</feature>
<sequence length="362" mass="39754">MVKVPFLAGAAALAVSAAAFPLPSGPNGTLTCDDVTPDLCSDLVYTSHSMAVKGFTLKYWKYSSTKTDHTNPTLVGIHGGPGGDHQYLLPLKQLACRGFPVILYDQVGAGESDRPTEKEAPWLYTLDYYVEELGDLVGHAGLSSFFVLGHSWGGVVAQLYAIQRHDDKRMKALVLASIFSDPDVYVKGQWDYRLNTLPEVTQAILKDADRKKEYDSPAYQAVNAQLTGFFTIRTSPMPDCVQWSLGHINEDIYVKMQGASEFTVGGALAKFNTTEKLKEFVRVPTLITGGEFDTMTPPVLDLLHNSIPGSQLTVFPTSAHMTTIDAAGPMNDRLEEFFNDVLSGKLHKATEADQRQAELRRM</sequence>
<dbReference type="AlphaFoldDB" id="A0A0G4IFI9"/>
<dbReference type="PANTHER" id="PTHR43798:SF33">
    <property type="entry name" value="HYDROLASE, PUTATIVE (AFU_ORTHOLOGUE AFUA_2G14860)-RELATED"/>
    <property type="match status" value="1"/>
</dbReference>
<feature type="domain" description="AB hydrolase-1" evidence="4">
    <location>
        <begin position="72"/>
        <end position="325"/>
    </location>
</feature>
<dbReference type="SUPFAM" id="SSF53474">
    <property type="entry name" value="alpha/beta-Hydrolases"/>
    <property type="match status" value="1"/>
</dbReference>
<evidence type="ECO:0000256" key="2">
    <source>
        <dbReference type="ARBA" id="ARBA00022801"/>
    </source>
</evidence>
<organism evidence="5">
    <name type="scientific">Chromera velia CCMP2878</name>
    <dbReference type="NCBI Taxonomy" id="1169474"/>
    <lineage>
        <taxon>Eukaryota</taxon>
        <taxon>Sar</taxon>
        <taxon>Alveolata</taxon>
        <taxon>Colpodellida</taxon>
        <taxon>Chromeraceae</taxon>
        <taxon>Chromera</taxon>
    </lineage>
</organism>
<dbReference type="InterPro" id="IPR000073">
    <property type="entry name" value="AB_hydrolase_1"/>
</dbReference>
<keyword evidence="2" id="KW-0378">Hydrolase</keyword>
<gene>
    <name evidence="5" type="ORF">Cvel_13926</name>
</gene>
<dbReference type="Gene3D" id="3.40.50.1820">
    <property type="entry name" value="alpha/beta hydrolase"/>
    <property type="match status" value="1"/>
</dbReference>
<proteinExistence type="inferred from homology"/>
<dbReference type="InterPro" id="IPR050266">
    <property type="entry name" value="AB_hydrolase_sf"/>
</dbReference>
<dbReference type="InterPro" id="IPR005945">
    <property type="entry name" value="Pro_imino_pep"/>
</dbReference>
<accession>A0A0G4IFI9</accession>
<evidence type="ECO:0000313" key="5">
    <source>
        <dbReference type="EMBL" id="CEM55908.1"/>
    </source>
</evidence>
<evidence type="ECO:0000256" key="1">
    <source>
        <dbReference type="ARBA" id="ARBA00010088"/>
    </source>
</evidence>
<dbReference type="GO" id="GO:0006508">
    <property type="term" value="P:proteolysis"/>
    <property type="evidence" value="ECO:0007669"/>
    <property type="project" value="InterPro"/>
</dbReference>
<dbReference type="EMBL" id="CDMZ01005922">
    <property type="protein sequence ID" value="CEM55908.1"/>
    <property type="molecule type" value="Genomic_DNA"/>
</dbReference>
<evidence type="ECO:0000256" key="3">
    <source>
        <dbReference type="SAM" id="SignalP"/>
    </source>
</evidence>
<keyword evidence="3" id="KW-0732">Signal</keyword>
<name>A0A0G4IFI9_9ALVE</name>
<evidence type="ECO:0000259" key="4">
    <source>
        <dbReference type="Pfam" id="PF00561"/>
    </source>
</evidence>
<dbReference type="InterPro" id="IPR029058">
    <property type="entry name" value="AB_hydrolase_fold"/>
</dbReference>
<dbReference type="PRINTS" id="PR00793">
    <property type="entry name" value="PROAMNOPTASE"/>
</dbReference>
<comment type="similarity">
    <text evidence="1">Belongs to the peptidase S33 family.</text>
</comment>
<reference evidence="5" key="1">
    <citation type="submission" date="2014-11" db="EMBL/GenBank/DDBJ databases">
        <authorList>
            <person name="Otto D Thomas"/>
            <person name="Naeem Raeece"/>
        </authorList>
    </citation>
    <scope>NUCLEOTIDE SEQUENCE</scope>
</reference>
<dbReference type="VEuPathDB" id="CryptoDB:Cvel_13926"/>
<dbReference type="NCBIfam" id="TIGR01250">
    <property type="entry name" value="pro_imino_pep_2"/>
    <property type="match status" value="1"/>
</dbReference>
<dbReference type="InterPro" id="IPR002410">
    <property type="entry name" value="Peptidase_S33"/>
</dbReference>
<feature type="signal peptide" evidence="3">
    <location>
        <begin position="1"/>
        <end position="19"/>
    </location>
</feature>
<dbReference type="Pfam" id="PF00561">
    <property type="entry name" value="Abhydrolase_1"/>
    <property type="match status" value="1"/>
</dbReference>